<gene>
    <name evidence="3" type="ORF">TKK_014144</name>
</gene>
<dbReference type="AlphaFoldDB" id="A0ABD2WDQ4"/>
<proteinExistence type="predicted"/>
<name>A0ABD2WDQ4_9HYME</name>
<feature type="signal peptide" evidence="2">
    <location>
        <begin position="1"/>
        <end position="18"/>
    </location>
</feature>
<keyword evidence="4" id="KW-1185">Reference proteome</keyword>
<sequence length="186" mass="19943">MSVFSGSFILSYLFVAHAGAFLYTGAQGRCRTHCPGYKIAHKRRKTWHMLSFDACTQQQRMTPKALLRRRRSPSLLSTCNGRQTQSPPICLCCCQFTGGAGAGGGGGAACAKCASHVQEENERLEKPAGSGADFSSPWASVADEGRIERREKSSSSSGAGARRDARGGCRLADDLIGIKRGVGRKR</sequence>
<evidence type="ECO:0000256" key="1">
    <source>
        <dbReference type="SAM" id="MobiDB-lite"/>
    </source>
</evidence>
<feature type="compositionally biased region" description="Basic and acidic residues" evidence="1">
    <location>
        <begin position="143"/>
        <end position="153"/>
    </location>
</feature>
<feature type="region of interest" description="Disordered" evidence="1">
    <location>
        <begin position="124"/>
        <end position="165"/>
    </location>
</feature>
<reference evidence="3 4" key="1">
    <citation type="journal article" date="2024" name="bioRxiv">
        <title>A reference genome for Trichogramma kaykai: A tiny desert-dwelling parasitoid wasp with competing sex-ratio distorters.</title>
        <authorList>
            <person name="Culotta J."/>
            <person name="Lindsey A.R."/>
        </authorList>
    </citation>
    <scope>NUCLEOTIDE SEQUENCE [LARGE SCALE GENOMIC DNA]</scope>
    <source>
        <strain evidence="3 4">KSX58</strain>
    </source>
</reference>
<evidence type="ECO:0008006" key="5">
    <source>
        <dbReference type="Google" id="ProtNLM"/>
    </source>
</evidence>
<keyword evidence="2" id="KW-0732">Signal</keyword>
<evidence type="ECO:0000313" key="4">
    <source>
        <dbReference type="Proteomes" id="UP001627154"/>
    </source>
</evidence>
<dbReference type="Proteomes" id="UP001627154">
    <property type="component" value="Unassembled WGS sequence"/>
</dbReference>
<evidence type="ECO:0000256" key="2">
    <source>
        <dbReference type="SAM" id="SignalP"/>
    </source>
</evidence>
<organism evidence="3 4">
    <name type="scientific">Trichogramma kaykai</name>
    <dbReference type="NCBI Taxonomy" id="54128"/>
    <lineage>
        <taxon>Eukaryota</taxon>
        <taxon>Metazoa</taxon>
        <taxon>Ecdysozoa</taxon>
        <taxon>Arthropoda</taxon>
        <taxon>Hexapoda</taxon>
        <taxon>Insecta</taxon>
        <taxon>Pterygota</taxon>
        <taxon>Neoptera</taxon>
        <taxon>Endopterygota</taxon>
        <taxon>Hymenoptera</taxon>
        <taxon>Apocrita</taxon>
        <taxon>Proctotrupomorpha</taxon>
        <taxon>Chalcidoidea</taxon>
        <taxon>Trichogrammatidae</taxon>
        <taxon>Trichogramma</taxon>
    </lineage>
</organism>
<protein>
    <recommendedName>
        <fullName evidence="5">Secreted protein</fullName>
    </recommendedName>
</protein>
<comment type="caution">
    <text evidence="3">The sequence shown here is derived from an EMBL/GenBank/DDBJ whole genome shotgun (WGS) entry which is preliminary data.</text>
</comment>
<feature type="chain" id="PRO_5044800583" description="Secreted protein" evidence="2">
    <location>
        <begin position="19"/>
        <end position="186"/>
    </location>
</feature>
<evidence type="ECO:0000313" key="3">
    <source>
        <dbReference type="EMBL" id="KAL3391078.1"/>
    </source>
</evidence>
<accession>A0ABD2WDQ4</accession>
<dbReference type="EMBL" id="JBJJXI010000112">
    <property type="protein sequence ID" value="KAL3391078.1"/>
    <property type="molecule type" value="Genomic_DNA"/>
</dbReference>